<feature type="transmembrane region" description="Helical" evidence="8">
    <location>
        <begin position="94"/>
        <end position="113"/>
    </location>
</feature>
<accession>A0A6A6XVY7</accession>
<feature type="transmembrane region" description="Helical" evidence="8">
    <location>
        <begin position="458"/>
        <end position="480"/>
    </location>
</feature>
<feature type="domain" description="Major facilitator superfamily (MFS) profile" evidence="9">
    <location>
        <begin position="60"/>
        <end position="554"/>
    </location>
</feature>
<dbReference type="Gene3D" id="1.20.1250.20">
    <property type="entry name" value="MFS general substrate transporter like domains"/>
    <property type="match status" value="2"/>
</dbReference>
<evidence type="ECO:0000256" key="6">
    <source>
        <dbReference type="ARBA" id="ARBA00023136"/>
    </source>
</evidence>
<proteinExistence type="inferred from homology"/>
<feature type="transmembrane region" description="Helical" evidence="8">
    <location>
        <begin position="183"/>
        <end position="206"/>
    </location>
</feature>
<dbReference type="InterPro" id="IPR020846">
    <property type="entry name" value="MFS_dom"/>
</dbReference>
<gene>
    <name evidence="10" type="ORF">K505DRAFT_265220</name>
</gene>
<protein>
    <submittedName>
        <fullName evidence="10">MFS general substrate transporter</fullName>
    </submittedName>
</protein>
<evidence type="ECO:0000256" key="2">
    <source>
        <dbReference type="ARBA" id="ARBA00007520"/>
    </source>
</evidence>
<evidence type="ECO:0000313" key="11">
    <source>
        <dbReference type="Proteomes" id="UP000799757"/>
    </source>
</evidence>
<keyword evidence="6 8" id="KW-0472">Membrane</keyword>
<feature type="transmembrane region" description="Helical" evidence="8">
    <location>
        <begin position="366"/>
        <end position="385"/>
    </location>
</feature>
<feature type="transmembrane region" description="Helical" evidence="8">
    <location>
        <begin position="326"/>
        <end position="346"/>
    </location>
</feature>
<feature type="transmembrane region" description="Helical" evidence="8">
    <location>
        <begin position="531"/>
        <end position="549"/>
    </location>
</feature>
<dbReference type="GO" id="GO:0005886">
    <property type="term" value="C:plasma membrane"/>
    <property type="evidence" value="ECO:0007669"/>
    <property type="project" value="TreeGrafter"/>
</dbReference>
<keyword evidence="5 8" id="KW-1133">Transmembrane helix</keyword>
<feature type="transmembrane region" description="Helical" evidence="8">
    <location>
        <begin position="57"/>
        <end position="82"/>
    </location>
</feature>
<dbReference type="Pfam" id="PF07690">
    <property type="entry name" value="MFS_1"/>
    <property type="match status" value="1"/>
</dbReference>
<evidence type="ECO:0000256" key="5">
    <source>
        <dbReference type="ARBA" id="ARBA00022989"/>
    </source>
</evidence>
<evidence type="ECO:0000313" key="10">
    <source>
        <dbReference type="EMBL" id="KAF2799737.1"/>
    </source>
</evidence>
<dbReference type="InterPro" id="IPR011701">
    <property type="entry name" value="MFS"/>
</dbReference>
<evidence type="ECO:0000256" key="4">
    <source>
        <dbReference type="ARBA" id="ARBA00022692"/>
    </source>
</evidence>
<feature type="transmembrane region" description="Helical" evidence="8">
    <location>
        <begin position="150"/>
        <end position="171"/>
    </location>
</feature>
<feature type="transmembrane region" description="Helical" evidence="8">
    <location>
        <begin position="212"/>
        <end position="233"/>
    </location>
</feature>
<keyword evidence="4 8" id="KW-0812">Transmembrane</keyword>
<feature type="transmembrane region" description="Helical" evidence="8">
    <location>
        <begin position="125"/>
        <end position="144"/>
    </location>
</feature>
<dbReference type="PANTHER" id="PTHR23501:SF12">
    <property type="entry name" value="MAJOR FACILITATOR SUPERFAMILY (MFS) PROFILE DOMAIN-CONTAINING PROTEIN-RELATED"/>
    <property type="match status" value="1"/>
</dbReference>
<keyword evidence="11" id="KW-1185">Reference proteome</keyword>
<reference evidence="10" key="1">
    <citation type="journal article" date="2020" name="Stud. Mycol.">
        <title>101 Dothideomycetes genomes: a test case for predicting lifestyles and emergence of pathogens.</title>
        <authorList>
            <person name="Haridas S."/>
            <person name="Albert R."/>
            <person name="Binder M."/>
            <person name="Bloem J."/>
            <person name="Labutti K."/>
            <person name="Salamov A."/>
            <person name="Andreopoulos B."/>
            <person name="Baker S."/>
            <person name="Barry K."/>
            <person name="Bills G."/>
            <person name="Bluhm B."/>
            <person name="Cannon C."/>
            <person name="Castanera R."/>
            <person name="Culley D."/>
            <person name="Daum C."/>
            <person name="Ezra D."/>
            <person name="Gonzalez J."/>
            <person name="Henrissat B."/>
            <person name="Kuo A."/>
            <person name="Liang C."/>
            <person name="Lipzen A."/>
            <person name="Lutzoni F."/>
            <person name="Magnuson J."/>
            <person name="Mondo S."/>
            <person name="Nolan M."/>
            <person name="Ohm R."/>
            <person name="Pangilinan J."/>
            <person name="Park H.-J."/>
            <person name="Ramirez L."/>
            <person name="Alfaro M."/>
            <person name="Sun H."/>
            <person name="Tritt A."/>
            <person name="Yoshinaga Y."/>
            <person name="Zwiers L.-H."/>
            <person name="Turgeon B."/>
            <person name="Goodwin S."/>
            <person name="Spatafora J."/>
            <person name="Crous P."/>
            <person name="Grigoriev I."/>
        </authorList>
    </citation>
    <scope>NUCLEOTIDE SEQUENCE</scope>
    <source>
        <strain evidence="10">CBS 109.77</strain>
    </source>
</reference>
<evidence type="ECO:0000256" key="3">
    <source>
        <dbReference type="ARBA" id="ARBA00022448"/>
    </source>
</evidence>
<comment type="subcellular location">
    <subcellularLocation>
        <location evidence="1">Membrane</location>
        <topology evidence="1">Multi-pass membrane protein</topology>
    </subcellularLocation>
</comment>
<feature type="transmembrane region" description="Helical" evidence="8">
    <location>
        <begin position="423"/>
        <end position="446"/>
    </location>
</feature>
<feature type="compositionally biased region" description="Basic and acidic residues" evidence="7">
    <location>
        <begin position="15"/>
        <end position="30"/>
    </location>
</feature>
<feature type="region of interest" description="Disordered" evidence="7">
    <location>
        <begin position="1"/>
        <end position="37"/>
    </location>
</feature>
<dbReference type="Proteomes" id="UP000799757">
    <property type="component" value="Unassembled WGS sequence"/>
</dbReference>
<feature type="transmembrane region" description="Helical" evidence="8">
    <location>
        <begin position="254"/>
        <end position="274"/>
    </location>
</feature>
<organism evidence="10 11">
    <name type="scientific">Melanomma pulvis-pyrius CBS 109.77</name>
    <dbReference type="NCBI Taxonomy" id="1314802"/>
    <lineage>
        <taxon>Eukaryota</taxon>
        <taxon>Fungi</taxon>
        <taxon>Dikarya</taxon>
        <taxon>Ascomycota</taxon>
        <taxon>Pezizomycotina</taxon>
        <taxon>Dothideomycetes</taxon>
        <taxon>Pleosporomycetidae</taxon>
        <taxon>Pleosporales</taxon>
        <taxon>Melanommataceae</taxon>
        <taxon>Melanomma</taxon>
    </lineage>
</organism>
<dbReference type="SUPFAM" id="SSF103473">
    <property type="entry name" value="MFS general substrate transporter"/>
    <property type="match status" value="1"/>
</dbReference>
<comment type="similarity">
    <text evidence="2">Belongs to the major facilitator superfamily. TCR/Tet family.</text>
</comment>
<dbReference type="EMBL" id="MU001759">
    <property type="protein sequence ID" value="KAF2799737.1"/>
    <property type="molecule type" value="Genomic_DNA"/>
</dbReference>
<dbReference type="PROSITE" id="PS50850">
    <property type="entry name" value="MFS"/>
    <property type="match status" value="1"/>
</dbReference>
<dbReference type="OrthoDB" id="10021397at2759"/>
<feature type="compositionally biased region" description="Polar residues" evidence="7">
    <location>
        <begin position="1"/>
        <end position="12"/>
    </location>
</feature>
<dbReference type="AlphaFoldDB" id="A0A6A6XVY7"/>
<name>A0A6A6XVY7_9PLEO</name>
<dbReference type="GO" id="GO:0022857">
    <property type="term" value="F:transmembrane transporter activity"/>
    <property type="evidence" value="ECO:0007669"/>
    <property type="project" value="InterPro"/>
</dbReference>
<evidence type="ECO:0000256" key="8">
    <source>
        <dbReference type="SAM" id="Phobius"/>
    </source>
</evidence>
<sequence length="563" mass="61104">MSDTNEIQQEMLEQSIDHSQTKEDKKHDEEIAPQTNLIEENPQEEQRRVRKLVGVKWFLFNITTLTPMFLYGLDNTIVANIAPTIVQTFSAVPQLPWLSVGFMIGGLAFAMPLSKLFAIYDAKYVYLACMVLFMAASALCGAAPDINAEIVGRVFAGAGGNGMYLGLLNLMSINTSDTERPTYLGLAGAVWGIGTVLGPILGGLFALSNWRWGFYMNLFLGVWIIPASIYLIPSATPFMGANKTPLQRLYGFDWLGAILSITGCILLVVAINLGGVQFDWDSSTSIALLVASGVVWLAFMLQQSLCILTTIQTRMFPIHLFRKKEVALLFPISCCVSCVCFVPVYYIPLYFQFARGDSTVQTAVRLMPYIVFLCVLMLSSGFLMGRLGYYKPSYIVGASLALVGAVLMSRVRASTSNERIYGYQILLGTGAGTYTQAGLAVIQAILPLSETTNGVTLMLIAQLSGMSLGLSIAGAIFINISKNGLITALPQIPEYLIRQIIAGASSAVYEALPVLDRETIVQVIVDAEAKVFTFLYVSAAISLCLGVFLSNKRVFIPVTAGGG</sequence>
<dbReference type="InterPro" id="IPR036259">
    <property type="entry name" value="MFS_trans_sf"/>
</dbReference>
<dbReference type="PANTHER" id="PTHR23501">
    <property type="entry name" value="MAJOR FACILITATOR SUPERFAMILY"/>
    <property type="match status" value="1"/>
</dbReference>
<keyword evidence="3" id="KW-0813">Transport</keyword>
<feature type="transmembrane region" description="Helical" evidence="8">
    <location>
        <begin position="286"/>
        <end position="305"/>
    </location>
</feature>
<evidence type="ECO:0000256" key="7">
    <source>
        <dbReference type="SAM" id="MobiDB-lite"/>
    </source>
</evidence>
<evidence type="ECO:0000259" key="9">
    <source>
        <dbReference type="PROSITE" id="PS50850"/>
    </source>
</evidence>
<evidence type="ECO:0000256" key="1">
    <source>
        <dbReference type="ARBA" id="ARBA00004141"/>
    </source>
</evidence>